<evidence type="ECO:0000313" key="7">
    <source>
        <dbReference type="Proteomes" id="UP000077202"/>
    </source>
</evidence>
<organism evidence="6 7">
    <name type="scientific">Marchantia polymorpha subsp. ruderalis</name>
    <dbReference type="NCBI Taxonomy" id="1480154"/>
    <lineage>
        <taxon>Eukaryota</taxon>
        <taxon>Viridiplantae</taxon>
        <taxon>Streptophyta</taxon>
        <taxon>Embryophyta</taxon>
        <taxon>Marchantiophyta</taxon>
        <taxon>Marchantiopsida</taxon>
        <taxon>Marchantiidae</taxon>
        <taxon>Marchantiales</taxon>
        <taxon>Marchantiaceae</taxon>
        <taxon>Marchantia</taxon>
    </lineage>
</organism>
<name>A0A176WKL7_MARPO</name>
<dbReference type="CDD" id="cd24043">
    <property type="entry name" value="ASKHA_NBD_AtAPY7-like"/>
    <property type="match status" value="1"/>
</dbReference>
<evidence type="ECO:0000256" key="3">
    <source>
        <dbReference type="PIRSR" id="PIRSR600407-1"/>
    </source>
</evidence>
<dbReference type="Proteomes" id="UP000077202">
    <property type="component" value="Unassembled WGS sequence"/>
</dbReference>
<accession>A0A176WKL7</accession>
<reference evidence="6" key="1">
    <citation type="submission" date="2016-03" db="EMBL/GenBank/DDBJ databases">
        <title>Mechanisms controlling the formation of the plant cell surface in tip-growing cells are functionally conserved among land plants.</title>
        <authorList>
            <person name="Honkanen S."/>
            <person name="Jones V.A."/>
            <person name="Morieri G."/>
            <person name="Champion C."/>
            <person name="Hetherington A.J."/>
            <person name="Kelly S."/>
            <person name="Saint-Marcoux D."/>
            <person name="Proust H."/>
            <person name="Prescott H."/>
            <person name="Dolan L."/>
        </authorList>
    </citation>
    <scope>NUCLEOTIDE SEQUENCE [LARGE SCALE GENOMIC DNA]</scope>
    <source>
        <tissue evidence="6">Whole gametophyte</tissue>
    </source>
</reference>
<dbReference type="Gene3D" id="3.30.420.40">
    <property type="match status" value="1"/>
</dbReference>
<dbReference type="AlphaFoldDB" id="A0A176WKL7"/>
<evidence type="ECO:0008006" key="8">
    <source>
        <dbReference type="Google" id="ProtNLM"/>
    </source>
</evidence>
<dbReference type="Gene3D" id="3.30.420.150">
    <property type="entry name" value="Exopolyphosphatase. Domain 2"/>
    <property type="match status" value="1"/>
</dbReference>
<gene>
    <name evidence="6" type="ORF">AXG93_4773s1470</name>
</gene>
<sequence>MVPMIRLAPDYALDRDWRTGSSLKRILVSLEDRPVPGGYGNKVEGGTEQAMGIWQSWPGKRVEHAVKSPPASQPVLWVLVGCRLEPSNLQQYLLLHLLRFKDQPVYSGVPRSASSVAGFGPGISGQQVPRSEGQGVPILTTIKSNLVRRPSGLLSPPFGCNAIFSKGGALLGCITFGLALLYLCLLWAGVHFADGDLEYAIVMDCGSTGTRVHVYAWTHEMMLGKDSLPVMVHPSSVYSGPQKYDGAPTFDKGKRQGESRAYKRMETEPGLDKLLHNESGVQGAIEPLIEWAGKQIPRSSHKRTKLFFLATAGLRKLPPTDSGWLLDKAWSSLERSPFLVMREWVRIISGQEEAYYGWIALNYNQDRLGRSSKDTFGALDLGGSSLEVTFEPDRTPPAAYGVNVSVGSEEHHLYAYSHPGFGLNDAFEKSVALLIQRGEYTRKKGTIFVQHPCLNPGYKEPFVCSHCALPPFPHANEPHKGRRSLLAGGDFGGKVQLVGKSNWSSCQSLALSVINESGLPQTTGVSECEFPPCALGKHQPEPQGQFYALAGFFVVYKFFGLTSTDSLNDLLIKGHQFCKMKWQDAKVSVPPQPSIDRYCFRAPYVVSLLLEGLHLRADQIQIGSGDFAWTLGAALNEAGALLPATRRAGVERSGFARFRESAFSLDVQSITFLVVVFILLILMLVTCYRRCLPSRGWRRPYLPLFVTPSANSSPFSWWSPTFRFQMDLGANNGGGSSPSGDGRVKQPHSPAPSGPNNTFHHTMFGFGAMAGGDGPFLACDVLQPGTGTSSGGQIQLAPLKIHPKGSRLCSRRTQSREDLSLYTPVDNSQVPKVGSLTSTSF</sequence>
<dbReference type="GO" id="GO:0016020">
    <property type="term" value="C:membrane"/>
    <property type="evidence" value="ECO:0007669"/>
    <property type="project" value="TreeGrafter"/>
</dbReference>
<evidence type="ECO:0000256" key="5">
    <source>
        <dbReference type="SAM" id="Phobius"/>
    </source>
</evidence>
<feature type="compositionally biased region" description="Polar residues" evidence="4">
    <location>
        <begin position="825"/>
        <end position="841"/>
    </location>
</feature>
<keyword evidence="5" id="KW-0472">Membrane</keyword>
<evidence type="ECO:0000313" key="6">
    <source>
        <dbReference type="EMBL" id="OAE33173.1"/>
    </source>
</evidence>
<evidence type="ECO:0000256" key="1">
    <source>
        <dbReference type="ARBA" id="ARBA00009283"/>
    </source>
</evidence>
<keyword evidence="5" id="KW-1133">Transmembrane helix</keyword>
<dbReference type="Pfam" id="PF01150">
    <property type="entry name" value="GDA1_CD39"/>
    <property type="match status" value="1"/>
</dbReference>
<keyword evidence="7" id="KW-1185">Reference proteome</keyword>
<feature type="transmembrane region" description="Helical" evidence="5">
    <location>
        <begin position="669"/>
        <end position="688"/>
    </location>
</feature>
<evidence type="ECO:0000256" key="4">
    <source>
        <dbReference type="SAM" id="MobiDB-lite"/>
    </source>
</evidence>
<dbReference type="PANTHER" id="PTHR11782:SF125">
    <property type="entry name" value="APYRASE 7-RELATED"/>
    <property type="match status" value="1"/>
</dbReference>
<dbReference type="EMBL" id="LVLJ01000679">
    <property type="protein sequence ID" value="OAE33173.1"/>
    <property type="molecule type" value="Genomic_DNA"/>
</dbReference>
<dbReference type="InterPro" id="IPR000407">
    <property type="entry name" value="GDA1_CD39_NTPase"/>
</dbReference>
<dbReference type="GO" id="GO:0017110">
    <property type="term" value="F:nucleoside diphosphate phosphatase activity"/>
    <property type="evidence" value="ECO:0007669"/>
    <property type="project" value="TreeGrafter"/>
</dbReference>
<protein>
    <recommendedName>
        <fullName evidence="8">Apyrase</fullName>
    </recommendedName>
</protein>
<proteinExistence type="inferred from homology"/>
<dbReference type="PANTHER" id="PTHR11782">
    <property type="entry name" value="ADENOSINE/GUANOSINE DIPHOSPHATASE"/>
    <property type="match status" value="1"/>
</dbReference>
<dbReference type="GO" id="GO:0009134">
    <property type="term" value="P:nucleoside diphosphate catabolic process"/>
    <property type="evidence" value="ECO:0007669"/>
    <property type="project" value="TreeGrafter"/>
</dbReference>
<keyword evidence="5" id="KW-0812">Transmembrane</keyword>
<comment type="similarity">
    <text evidence="1">Belongs to the GDA1/CD39 NTPase family.</text>
</comment>
<comment type="caution">
    <text evidence="6">The sequence shown here is derived from an EMBL/GenBank/DDBJ whole genome shotgun (WGS) entry which is preliminary data.</text>
</comment>
<evidence type="ECO:0000256" key="2">
    <source>
        <dbReference type="ARBA" id="ARBA00022801"/>
    </source>
</evidence>
<feature type="region of interest" description="Disordered" evidence="4">
    <location>
        <begin position="729"/>
        <end position="757"/>
    </location>
</feature>
<feature type="region of interest" description="Disordered" evidence="4">
    <location>
        <begin position="806"/>
        <end position="841"/>
    </location>
</feature>
<keyword evidence="2" id="KW-0378">Hydrolase</keyword>
<feature type="active site" description="Proton acceptor" evidence="3">
    <location>
        <position position="353"/>
    </location>
</feature>
<feature type="transmembrane region" description="Helical" evidence="5">
    <location>
        <begin position="169"/>
        <end position="190"/>
    </location>
</feature>